<dbReference type="SUPFAM" id="SSF110849">
    <property type="entry name" value="ParB/Sulfiredoxin"/>
    <property type="match status" value="1"/>
</dbReference>
<dbReference type="SMART" id="SM00470">
    <property type="entry name" value="ParB"/>
    <property type="match status" value="1"/>
</dbReference>
<accession>A0A3A4KYX8</accession>
<name>A0A3A4KYX8_9NOCA</name>
<reference evidence="3 4" key="1">
    <citation type="submission" date="2018-09" db="EMBL/GenBank/DDBJ databases">
        <title>YIM PH21274 draft genome.</title>
        <authorList>
            <person name="Miao C."/>
        </authorList>
    </citation>
    <scope>NUCLEOTIDE SEQUENCE [LARGE SCALE GENOMIC DNA]</scope>
    <source>
        <strain evidence="3 4">YIM PH 21724</strain>
    </source>
</reference>
<protein>
    <submittedName>
        <fullName evidence="3">Streptomycin biosynthesis protein</fullName>
    </submittedName>
</protein>
<evidence type="ECO:0000259" key="2">
    <source>
        <dbReference type="SMART" id="SM00470"/>
    </source>
</evidence>
<evidence type="ECO:0000256" key="1">
    <source>
        <dbReference type="SAM" id="MobiDB-lite"/>
    </source>
</evidence>
<dbReference type="RefSeq" id="WP_120037419.1">
    <property type="nucleotide sequence ID" value="NZ_QZFU01000010.1"/>
</dbReference>
<organism evidence="3 4">
    <name type="scientific">Nocardia panacis</name>
    <dbReference type="NCBI Taxonomy" id="2340916"/>
    <lineage>
        <taxon>Bacteria</taxon>
        <taxon>Bacillati</taxon>
        <taxon>Actinomycetota</taxon>
        <taxon>Actinomycetes</taxon>
        <taxon>Mycobacteriales</taxon>
        <taxon>Nocardiaceae</taxon>
        <taxon>Nocardia</taxon>
    </lineage>
</organism>
<dbReference type="InterPro" id="IPR036086">
    <property type="entry name" value="ParB/Sulfiredoxin_sf"/>
</dbReference>
<evidence type="ECO:0000313" key="4">
    <source>
        <dbReference type="Proteomes" id="UP000266677"/>
    </source>
</evidence>
<sequence length="351" mass="38032">MSPEKFLQGESMGSITNIVPSADGTLSGMGSTHERLYCSNIINLPISDLLPPDSPPRTGGVSASHIRILAESTTALPAIVVHRATMQVVDGWHRLRAAQLRGEKIIAAVLFEGSRAEAFVLAVKLNTAHGLPLSLADRKAAALRILSSYPAWSDRVIASIAGISPKTVAALRGPSTEEFPQSTGRIARNGVLHRSINRAGRERAAELFAADSNASAPEVALAAGISVTTAKDVRKRLRAGEQPVPPRRSGANPTAVPESVHQPARNAQQPSAVHGIDAAEILQRLHRDPSLRFNETGRRLLRWLEIPFEDSVDFDTIARNLPSHCVHMVAELARQRSRDWQHLARLLDQRS</sequence>
<feature type="region of interest" description="Disordered" evidence="1">
    <location>
        <begin position="238"/>
        <end position="258"/>
    </location>
</feature>
<proteinExistence type="predicted"/>
<dbReference type="AlphaFoldDB" id="A0A3A4KYX8"/>
<dbReference type="Proteomes" id="UP000266677">
    <property type="component" value="Unassembled WGS sequence"/>
</dbReference>
<dbReference type="EMBL" id="QZFU01000010">
    <property type="protein sequence ID" value="RJO79164.1"/>
    <property type="molecule type" value="Genomic_DNA"/>
</dbReference>
<dbReference type="InterPro" id="IPR003115">
    <property type="entry name" value="ParB_N"/>
</dbReference>
<keyword evidence="4" id="KW-1185">Reference proteome</keyword>
<comment type="caution">
    <text evidence="3">The sequence shown here is derived from an EMBL/GenBank/DDBJ whole genome shotgun (WGS) entry which is preliminary data.</text>
</comment>
<gene>
    <name evidence="3" type="ORF">D5S18_02105</name>
</gene>
<feature type="domain" description="ParB-like N-terminal" evidence="2">
    <location>
        <begin position="42"/>
        <end position="127"/>
    </location>
</feature>
<evidence type="ECO:0000313" key="3">
    <source>
        <dbReference type="EMBL" id="RJO79164.1"/>
    </source>
</evidence>